<dbReference type="EMBL" id="AVOT02015312">
    <property type="protein sequence ID" value="MBW0499529.1"/>
    <property type="molecule type" value="Genomic_DNA"/>
</dbReference>
<reference evidence="2" key="1">
    <citation type="submission" date="2021-03" db="EMBL/GenBank/DDBJ databases">
        <title>Draft genome sequence of rust myrtle Austropuccinia psidii MF-1, a brazilian biotype.</title>
        <authorList>
            <person name="Quecine M.C."/>
            <person name="Pachon D.M.R."/>
            <person name="Bonatelli M.L."/>
            <person name="Correr F.H."/>
            <person name="Franceschini L.M."/>
            <person name="Leite T.F."/>
            <person name="Margarido G.R.A."/>
            <person name="Almeida C.A."/>
            <person name="Ferrarezi J.A."/>
            <person name="Labate C.A."/>
        </authorList>
    </citation>
    <scope>NUCLEOTIDE SEQUENCE</scope>
    <source>
        <strain evidence="2">MF-1</strain>
    </source>
</reference>
<organism evidence="2 3">
    <name type="scientific">Austropuccinia psidii MF-1</name>
    <dbReference type="NCBI Taxonomy" id="1389203"/>
    <lineage>
        <taxon>Eukaryota</taxon>
        <taxon>Fungi</taxon>
        <taxon>Dikarya</taxon>
        <taxon>Basidiomycota</taxon>
        <taxon>Pucciniomycotina</taxon>
        <taxon>Pucciniomycetes</taxon>
        <taxon>Pucciniales</taxon>
        <taxon>Sphaerophragmiaceae</taxon>
        <taxon>Austropuccinia</taxon>
    </lineage>
</organism>
<dbReference type="GO" id="GO:0003723">
    <property type="term" value="F:RNA binding"/>
    <property type="evidence" value="ECO:0007669"/>
    <property type="project" value="UniProtKB-KW"/>
</dbReference>
<dbReference type="PROSITE" id="PS50889">
    <property type="entry name" value="S4"/>
    <property type="match status" value="1"/>
</dbReference>
<name>A0A9Q3DA24_9BASI</name>
<evidence type="ECO:0000256" key="1">
    <source>
        <dbReference type="PROSITE-ProRule" id="PRU00182"/>
    </source>
</evidence>
<gene>
    <name evidence="2" type="ORF">O181_039244</name>
</gene>
<dbReference type="AlphaFoldDB" id="A0A9Q3DA24"/>
<proteinExistence type="predicted"/>
<sequence>MGESFVRPFTIIRIIGKNAVEVRLTEAFSRKNPVFPVRLVKKYHKTNHEAFTNRKQIVTHERLVEEYDSPVPVKKIMKARKIRINGKKIDNTWFHLRINQKIYIDGYPKKTSQMDIFMLEDLDPLGLQKSLINDEPHFVGGYLSL</sequence>
<evidence type="ECO:0000313" key="3">
    <source>
        <dbReference type="Proteomes" id="UP000765509"/>
    </source>
</evidence>
<comment type="caution">
    <text evidence="2">The sequence shown here is derived from an EMBL/GenBank/DDBJ whole genome shotgun (WGS) entry which is preliminary data.</text>
</comment>
<protein>
    <submittedName>
        <fullName evidence="2">Uncharacterized protein</fullName>
    </submittedName>
</protein>
<dbReference type="Proteomes" id="UP000765509">
    <property type="component" value="Unassembled WGS sequence"/>
</dbReference>
<keyword evidence="3" id="KW-1185">Reference proteome</keyword>
<keyword evidence="1" id="KW-0694">RNA-binding</keyword>
<evidence type="ECO:0000313" key="2">
    <source>
        <dbReference type="EMBL" id="MBW0499529.1"/>
    </source>
</evidence>
<accession>A0A9Q3DA24</accession>